<dbReference type="PROSITE" id="PS51724">
    <property type="entry name" value="SPOR"/>
    <property type="match status" value="1"/>
</dbReference>
<dbReference type="GO" id="GO:0032506">
    <property type="term" value="P:cytokinetic process"/>
    <property type="evidence" value="ECO:0007669"/>
    <property type="project" value="TreeGrafter"/>
</dbReference>
<evidence type="ECO:0000313" key="5">
    <source>
        <dbReference type="Proteomes" id="UP000594688"/>
    </source>
</evidence>
<keyword evidence="2" id="KW-0812">Transmembrane</keyword>
<dbReference type="InterPro" id="IPR052521">
    <property type="entry name" value="Cell_div_SPOR-domain"/>
</dbReference>
<evidence type="ECO:0000259" key="3">
    <source>
        <dbReference type="PROSITE" id="PS51724"/>
    </source>
</evidence>
<evidence type="ECO:0000313" key="4">
    <source>
        <dbReference type="EMBL" id="QPJ63477.1"/>
    </source>
</evidence>
<keyword evidence="2" id="KW-1133">Transmembrane helix</keyword>
<dbReference type="GO" id="GO:0042834">
    <property type="term" value="F:peptidoglycan binding"/>
    <property type="evidence" value="ECO:0007669"/>
    <property type="project" value="InterPro"/>
</dbReference>
<evidence type="ECO:0000256" key="2">
    <source>
        <dbReference type="SAM" id="Phobius"/>
    </source>
</evidence>
<organism evidence="4 5">
    <name type="scientific">Candidatus Nitronauta litoralis</name>
    <dbReference type="NCBI Taxonomy" id="2705533"/>
    <lineage>
        <taxon>Bacteria</taxon>
        <taxon>Pseudomonadati</taxon>
        <taxon>Nitrospinota/Tectimicrobiota group</taxon>
        <taxon>Nitrospinota</taxon>
        <taxon>Nitrospinia</taxon>
        <taxon>Nitrospinales</taxon>
        <taxon>Nitrospinaceae</taxon>
        <taxon>Candidatus Nitronauta</taxon>
    </lineage>
</organism>
<proteinExistence type="predicted"/>
<dbReference type="EMBL" id="CP048685">
    <property type="protein sequence ID" value="QPJ63477.1"/>
    <property type="molecule type" value="Genomic_DNA"/>
</dbReference>
<protein>
    <submittedName>
        <fullName evidence="4">SPOR domain-containing protein</fullName>
    </submittedName>
</protein>
<feature type="domain" description="SPOR" evidence="3">
    <location>
        <begin position="208"/>
        <end position="288"/>
    </location>
</feature>
<dbReference type="SUPFAM" id="SSF110997">
    <property type="entry name" value="Sporulation related repeat"/>
    <property type="match status" value="1"/>
</dbReference>
<dbReference type="GO" id="GO:0030428">
    <property type="term" value="C:cell septum"/>
    <property type="evidence" value="ECO:0007669"/>
    <property type="project" value="TreeGrafter"/>
</dbReference>
<dbReference type="Proteomes" id="UP000594688">
    <property type="component" value="Chromosome"/>
</dbReference>
<evidence type="ECO:0000256" key="1">
    <source>
        <dbReference type="SAM" id="MobiDB-lite"/>
    </source>
</evidence>
<dbReference type="InterPro" id="IPR036680">
    <property type="entry name" value="SPOR-like_sf"/>
</dbReference>
<dbReference type="Gene3D" id="3.30.70.1070">
    <property type="entry name" value="Sporulation related repeat"/>
    <property type="match status" value="1"/>
</dbReference>
<dbReference type="AlphaFoldDB" id="A0A7T0BYY2"/>
<dbReference type="Pfam" id="PF05036">
    <property type="entry name" value="SPOR"/>
    <property type="match status" value="1"/>
</dbReference>
<dbReference type="InterPro" id="IPR007730">
    <property type="entry name" value="SPOR-like_dom"/>
</dbReference>
<dbReference type="GO" id="GO:0032153">
    <property type="term" value="C:cell division site"/>
    <property type="evidence" value="ECO:0007669"/>
    <property type="project" value="TreeGrafter"/>
</dbReference>
<accession>A0A7T0BYY2</accession>
<dbReference type="PANTHER" id="PTHR38687">
    <property type="entry name" value="CELL DIVISION PROTEIN DEDD-RELATED"/>
    <property type="match status" value="1"/>
</dbReference>
<feature type="region of interest" description="Disordered" evidence="1">
    <location>
        <begin position="126"/>
        <end position="189"/>
    </location>
</feature>
<reference evidence="4 5" key="1">
    <citation type="submission" date="2020-02" db="EMBL/GenBank/DDBJ databases">
        <title>Genomic and physiological characterization of two novel Nitrospinaceae genera.</title>
        <authorList>
            <person name="Mueller A.J."/>
            <person name="Jung M.-Y."/>
            <person name="Strachan C.R."/>
            <person name="Herbold C.W."/>
            <person name="Kirkegaard R.H."/>
            <person name="Daims H."/>
        </authorList>
    </citation>
    <scope>NUCLEOTIDE SEQUENCE [LARGE SCALE GENOMIC DNA]</scope>
    <source>
        <strain evidence="4">EB</strain>
    </source>
</reference>
<dbReference type="PANTHER" id="PTHR38687:SF1">
    <property type="entry name" value="CELL DIVISION PROTEIN DEDD"/>
    <property type="match status" value="1"/>
</dbReference>
<name>A0A7T0BYY2_9BACT</name>
<gene>
    <name evidence="4" type="ORF">G3M70_16985</name>
</gene>
<keyword evidence="2" id="KW-0472">Membrane</keyword>
<dbReference type="KEGG" id="nli:G3M70_16985"/>
<feature type="transmembrane region" description="Helical" evidence="2">
    <location>
        <begin position="21"/>
        <end position="39"/>
    </location>
</feature>
<sequence>MGRSRRKNPNTQDKKLRSVKLILGMLVLGGFGAGMYWAGQAQLFQAERAPEKVVEVKTVVKKPVASKPNRAFGAVVADMDAEKEDNFQYTFFEILGDSSMNRFVDLNGEIAERNVPVKVSLKSKKTVSNHSVRAKTPAPVKKLEEVKSKNPPALPIAKSPQPSPKTGKDKVVSKTTKPPLNEPVSVKKKKLPKKNSNEWVLSSLSQLDEKSESFWVQVASFKKLDRAQGLEEKLKLNGFFPFIREIEIKGMGQWYRVYLGKYPSRQIANRYADMARKKLKLSPVILKAG</sequence>